<evidence type="ECO:0000313" key="3">
    <source>
        <dbReference type="Proteomes" id="UP000765509"/>
    </source>
</evidence>
<sequence>MSSIKQPCHPFEITTISEVLKESPPDLPPGRLYGSFDCPAAISCGGIHGDDPKDIALKVSANTSRNFALVAQNLYSLKLRLVNNPKNATYTGYYTPGQPALLGDPKRVDIDMTNKIVSDSFGLIIKRAKIPASTSGEGDTTLSCTIRHTNWDSEVNSVSVSTGHKATKDISVMNQPSPQQNSNRKRRLVNLIPSNPSKTGSSSSSGNSNSSLCHLHISKKNNNNAISSSSFATFDDDIPHIKVEKEVHPITESKSEQGEITEPSNLPSQNTHAQKCTQSSVLSDAQKRLKKANR</sequence>
<evidence type="ECO:0000313" key="2">
    <source>
        <dbReference type="EMBL" id="MBW0522191.1"/>
    </source>
</evidence>
<dbReference type="EMBL" id="AVOT02029373">
    <property type="protein sequence ID" value="MBW0522191.1"/>
    <property type="molecule type" value="Genomic_DNA"/>
</dbReference>
<reference evidence="2" key="1">
    <citation type="submission" date="2021-03" db="EMBL/GenBank/DDBJ databases">
        <title>Draft genome sequence of rust myrtle Austropuccinia psidii MF-1, a brazilian biotype.</title>
        <authorList>
            <person name="Quecine M.C."/>
            <person name="Pachon D.M.R."/>
            <person name="Bonatelli M.L."/>
            <person name="Correr F.H."/>
            <person name="Franceschini L.M."/>
            <person name="Leite T.F."/>
            <person name="Margarido G.R.A."/>
            <person name="Almeida C.A."/>
            <person name="Ferrarezi J.A."/>
            <person name="Labate C.A."/>
        </authorList>
    </citation>
    <scope>NUCLEOTIDE SEQUENCE</scope>
    <source>
        <strain evidence="2">MF-1</strain>
    </source>
</reference>
<feature type="region of interest" description="Disordered" evidence="1">
    <location>
        <begin position="156"/>
        <end position="212"/>
    </location>
</feature>
<dbReference type="AlphaFoldDB" id="A0A9Q3HY04"/>
<gene>
    <name evidence="2" type="ORF">O181_061906</name>
</gene>
<feature type="compositionally biased region" description="Polar residues" evidence="1">
    <location>
        <begin position="172"/>
        <end position="182"/>
    </location>
</feature>
<comment type="caution">
    <text evidence="2">The sequence shown here is derived from an EMBL/GenBank/DDBJ whole genome shotgun (WGS) entry which is preliminary data.</text>
</comment>
<name>A0A9Q3HY04_9BASI</name>
<protein>
    <submittedName>
        <fullName evidence="2">Uncharacterized protein</fullName>
    </submittedName>
</protein>
<keyword evidence="3" id="KW-1185">Reference proteome</keyword>
<organism evidence="2 3">
    <name type="scientific">Austropuccinia psidii MF-1</name>
    <dbReference type="NCBI Taxonomy" id="1389203"/>
    <lineage>
        <taxon>Eukaryota</taxon>
        <taxon>Fungi</taxon>
        <taxon>Dikarya</taxon>
        <taxon>Basidiomycota</taxon>
        <taxon>Pucciniomycotina</taxon>
        <taxon>Pucciniomycetes</taxon>
        <taxon>Pucciniales</taxon>
        <taxon>Sphaerophragmiaceae</taxon>
        <taxon>Austropuccinia</taxon>
    </lineage>
</organism>
<feature type="compositionally biased region" description="Polar residues" evidence="1">
    <location>
        <begin position="262"/>
        <end position="283"/>
    </location>
</feature>
<accession>A0A9Q3HY04</accession>
<feature type="compositionally biased region" description="Low complexity" evidence="1">
    <location>
        <begin position="193"/>
        <end position="211"/>
    </location>
</feature>
<feature type="region of interest" description="Disordered" evidence="1">
    <location>
        <begin position="248"/>
        <end position="294"/>
    </location>
</feature>
<evidence type="ECO:0000256" key="1">
    <source>
        <dbReference type="SAM" id="MobiDB-lite"/>
    </source>
</evidence>
<proteinExistence type="predicted"/>
<dbReference type="OrthoDB" id="2510268at2759"/>
<feature type="compositionally biased region" description="Basic and acidic residues" evidence="1">
    <location>
        <begin position="248"/>
        <end position="257"/>
    </location>
</feature>
<dbReference type="Proteomes" id="UP000765509">
    <property type="component" value="Unassembled WGS sequence"/>
</dbReference>